<evidence type="ECO:0000313" key="3">
    <source>
        <dbReference type="EMBL" id="ASV74759.1"/>
    </source>
</evidence>
<keyword evidence="2" id="KW-1133">Transmembrane helix</keyword>
<dbReference type="KEGG" id="ttf:THTE_2157"/>
<evidence type="ECO:0000256" key="2">
    <source>
        <dbReference type="SAM" id="Phobius"/>
    </source>
</evidence>
<keyword evidence="4" id="KW-1185">Reference proteome</keyword>
<dbReference type="EMBL" id="CP018477">
    <property type="protein sequence ID" value="ASV74759.1"/>
    <property type="molecule type" value="Genomic_DNA"/>
</dbReference>
<dbReference type="AlphaFoldDB" id="A0A286RFL8"/>
<feature type="transmembrane region" description="Helical" evidence="2">
    <location>
        <begin position="6"/>
        <end position="27"/>
    </location>
</feature>
<keyword evidence="2" id="KW-0812">Transmembrane</keyword>
<organism evidence="3 4">
    <name type="scientific">Thermogutta terrifontis</name>
    <dbReference type="NCBI Taxonomy" id="1331910"/>
    <lineage>
        <taxon>Bacteria</taxon>
        <taxon>Pseudomonadati</taxon>
        <taxon>Planctomycetota</taxon>
        <taxon>Planctomycetia</taxon>
        <taxon>Pirellulales</taxon>
        <taxon>Thermoguttaceae</taxon>
        <taxon>Thermogutta</taxon>
    </lineage>
</organism>
<feature type="region of interest" description="Disordered" evidence="1">
    <location>
        <begin position="68"/>
        <end position="115"/>
    </location>
</feature>
<protein>
    <submittedName>
        <fullName evidence="3">Uncharacterized protein</fullName>
    </submittedName>
</protein>
<dbReference type="Proteomes" id="UP000215086">
    <property type="component" value="Chromosome"/>
</dbReference>
<reference evidence="3 4" key="1">
    <citation type="journal article" name="Front. Microbiol.">
        <title>Sugar Metabolism of the First Thermophilic Planctomycete Thermogutta terrifontis: Comparative Genomic and Transcriptomic Approaches.</title>
        <authorList>
            <person name="Elcheninov A.G."/>
            <person name="Menzel P."/>
            <person name="Gudbergsdottir S.R."/>
            <person name="Slesarev A.I."/>
            <person name="Kadnikov V.V."/>
            <person name="Krogh A."/>
            <person name="Bonch-Osmolovskaya E.A."/>
            <person name="Peng X."/>
            <person name="Kublanov I.V."/>
        </authorList>
    </citation>
    <scope>NUCLEOTIDE SEQUENCE [LARGE SCALE GENOMIC DNA]</scope>
    <source>
        <strain evidence="3 4">R1</strain>
    </source>
</reference>
<accession>A0A286RFL8</accession>
<evidence type="ECO:0000313" key="4">
    <source>
        <dbReference type="Proteomes" id="UP000215086"/>
    </source>
</evidence>
<evidence type="ECO:0000256" key="1">
    <source>
        <dbReference type="SAM" id="MobiDB-lite"/>
    </source>
</evidence>
<keyword evidence="2" id="KW-0472">Membrane</keyword>
<sequence length="115" mass="12363">MVQILCIFFMKLSIGTCILGVTGVAILPPRGFQRARWSALSPTCRLQGGSTAVSHCILTPGDVACHKIGRETPQGRSATNSIEGDNGYRTRSPTTRRWKSPPFGNCRLGGRTGTT</sequence>
<proteinExistence type="predicted"/>
<feature type="compositionally biased region" description="Polar residues" evidence="1">
    <location>
        <begin position="74"/>
        <end position="93"/>
    </location>
</feature>
<gene>
    <name evidence="3" type="ORF">THTE_2157</name>
</gene>
<name>A0A286RFL8_9BACT</name>